<comment type="function">
    <text evidence="7">Functions as a peptidoglycan terminase that cleaves nascent peptidoglycan strands endolytically to terminate their elongation.</text>
</comment>
<dbReference type="PANTHER" id="PTHR30518:SF2">
    <property type="entry name" value="ENDOLYTIC MUREIN TRANSGLYCOSYLASE"/>
    <property type="match status" value="1"/>
</dbReference>
<keyword evidence="1 7" id="KW-1003">Cell membrane</keyword>
<dbReference type="HAMAP" id="MF_02065">
    <property type="entry name" value="MltG"/>
    <property type="match status" value="1"/>
</dbReference>
<evidence type="ECO:0000313" key="8">
    <source>
        <dbReference type="EMBL" id="MCC2615636.1"/>
    </source>
</evidence>
<evidence type="ECO:0000256" key="2">
    <source>
        <dbReference type="ARBA" id="ARBA00022692"/>
    </source>
</evidence>
<feature type="site" description="Important for catalytic activity" evidence="7">
    <location>
        <position position="215"/>
    </location>
</feature>
<evidence type="ECO:0000256" key="4">
    <source>
        <dbReference type="ARBA" id="ARBA00023136"/>
    </source>
</evidence>
<dbReference type="Proteomes" id="UP001520878">
    <property type="component" value="Unassembled WGS sequence"/>
</dbReference>
<keyword evidence="9" id="KW-1185">Reference proteome</keyword>
<dbReference type="Pfam" id="PF02618">
    <property type="entry name" value="YceG"/>
    <property type="match status" value="1"/>
</dbReference>
<organism evidence="8 9">
    <name type="scientific">Fluctibacter halophilus</name>
    <dbReference type="NCBI Taxonomy" id="226011"/>
    <lineage>
        <taxon>Bacteria</taxon>
        <taxon>Pseudomonadati</taxon>
        <taxon>Pseudomonadota</taxon>
        <taxon>Gammaproteobacteria</taxon>
        <taxon>Alteromonadales</taxon>
        <taxon>Alteromonadaceae</taxon>
        <taxon>Fluctibacter</taxon>
    </lineage>
</organism>
<accession>A0ABS8G6C6</accession>
<evidence type="ECO:0000256" key="6">
    <source>
        <dbReference type="ARBA" id="ARBA00023316"/>
    </source>
</evidence>
<dbReference type="PANTHER" id="PTHR30518">
    <property type="entry name" value="ENDOLYTIC MUREIN TRANSGLYCOSYLASE"/>
    <property type="match status" value="1"/>
</dbReference>
<comment type="catalytic activity">
    <reaction evidence="7">
        <text>a peptidoglycan chain = a peptidoglycan chain with N-acetyl-1,6-anhydromuramyl-[peptide] at the reducing end + a peptidoglycan chain with N-acetylglucosamine at the non-reducing end.</text>
        <dbReference type="EC" id="4.2.2.29"/>
    </reaction>
</comment>
<comment type="caution">
    <text evidence="8">The sequence shown here is derived from an EMBL/GenBank/DDBJ whole genome shotgun (WGS) entry which is preliminary data.</text>
</comment>
<keyword evidence="4 7" id="KW-0472">Membrane</keyword>
<dbReference type="EMBL" id="JAJEWP010000001">
    <property type="protein sequence ID" value="MCC2615636.1"/>
    <property type="molecule type" value="Genomic_DNA"/>
</dbReference>
<evidence type="ECO:0000256" key="5">
    <source>
        <dbReference type="ARBA" id="ARBA00023239"/>
    </source>
</evidence>
<comment type="similarity">
    <text evidence="7">Belongs to the transglycosylase MltG family.</text>
</comment>
<dbReference type="RefSeq" id="WP_229157712.1">
    <property type="nucleotide sequence ID" value="NZ_JAJEWP010000001.1"/>
</dbReference>
<sequence length="333" mass="38114">MIRRLIFGLFTIGLVIVAAGAWWVSEQWEKPMAVNKPELFTVQQGDSAHRILQRLRSQGFIQQHLPYRILLKVHPDLSHVQTGTYELTPQMTVREALLMIHNGQEKQFDVSLVEGLRWQEWITQLNQHPHLKASELSMQEWVARLDPGLPGQHLEGWLMPDTYHVTHGTSVENVVHRAYQAMHAYLHDAWAQRDVDLPLETPYQALILASIVEKETGLASERPLIAGVFTNRLRQNMRLQTDPTVIYGMGERFDGNIRRRDLREKTPYNTYVIRGLPPTPIAMPSKAAIDAVMHPQQTSAVYFVAKGDGSHVFSDTLEQHNAAVRRYQLKQGQ</sequence>
<keyword evidence="5 7" id="KW-0456">Lyase</keyword>
<name>A0ABS8G6C6_9ALTE</name>
<dbReference type="EC" id="4.2.2.29" evidence="7"/>
<dbReference type="CDD" id="cd08010">
    <property type="entry name" value="MltG_like"/>
    <property type="match status" value="1"/>
</dbReference>
<dbReference type="InterPro" id="IPR003770">
    <property type="entry name" value="MLTG-like"/>
</dbReference>
<dbReference type="Gene3D" id="3.30.160.60">
    <property type="entry name" value="Classic Zinc Finger"/>
    <property type="match status" value="2"/>
</dbReference>
<gene>
    <name evidence="7 8" type="primary">mltG</name>
    <name evidence="8" type="ORF">LJ739_05215</name>
</gene>
<evidence type="ECO:0000256" key="1">
    <source>
        <dbReference type="ARBA" id="ARBA00022475"/>
    </source>
</evidence>
<evidence type="ECO:0000256" key="7">
    <source>
        <dbReference type="HAMAP-Rule" id="MF_02065"/>
    </source>
</evidence>
<dbReference type="NCBIfam" id="TIGR00247">
    <property type="entry name" value="endolytic transglycosylase MltG"/>
    <property type="match status" value="1"/>
</dbReference>
<reference evidence="8 9" key="1">
    <citation type="submission" date="2021-10" db="EMBL/GenBank/DDBJ databases">
        <title>Draft genome of Aestuariibacter halophilus JC2043.</title>
        <authorList>
            <person name="Emsley S.A."/>
            <person name="Pfannmuller K.M."/>
            <person name="Ushijima B."/>
            <person name="Saw J.H."/>
            <person name="Videau P."/>
        </authorList>
    </citation>
    <scope>NUCLEOTIDE SEQUENCE [LARGE SCALE GENOMIC DNA]</scope>
    <source>
        <strain evidence="8 9">JC2043</strain>
    </source>
</reference>
<evidence type="ECO:0000313" key="9">
    <source>
        <dbReference type="Proteomes" id="UP001520878"/>
    </source>
</evidence>
<keyword evidence="2 7" id="KW-0812">Transmembrane</keyword>
<proteinExistence type="inferred from homology"/>
<keyword evidence="6 7" id="KW-0961">Cell wall biogenesis/degradation</keyword>
<protein>
    <recommendedName>
        <fullName evidence="7">Endolytic murein transglycosylase</fullName>
        <ecNumber evidence="7">4.2.2.29</ecNumber>
    </recommendedName>
    <alternativeName>
        <fullName evidence="7">Peptidoglycan lytic transglycosylase</fullName>
    </alternativeName>
    <alternativeName>
        <fullName evidence="7">Peptidoglycan polymerization terminase</fullName>
    </alternativeName>
</protein>
<keyword evidence="3 7" id="KW-1133">Transmembrane helix</keyword>
<evidence type="ECO:0000256" key="3">
    <source>
        <dbReference type="ARBA" id="ARBA00022989"/>
    </source>
</evidence>
<keyword evidence="7" id="KW-0997">Cell inner membrane</keyword>